<organism evidence="1 2">
    <name type="scientific">Brassica cretica</name>
    <name type="common">Mustard</name>
    <dbReference type="NCBI Taxonomy" id="69181"/>
    <lineage>
        <taxon>Eukaryota</taxon>
        <taxon>Viridiplantae</taxon>
        <taxon>Streptophyta</taxon>
        <taxon>Embryophyta</taxon>
        <taxon>Tracheophyta</taxon>
        <taxon>Spermatophyta</taxon>
        <taxon>Magnoliopsida</taxon>
        <taxon>eudicotyledons</taxon>
        <taxon>Gunneridae</taxon>
        <taxon>Pentapetalae</taxon>
        <taxon>rosids</taxon>
        <taxon>malvids</taxon>
        <taxon>Brassicales</taxon>
        <taxon>Brassicaceae</taxon>
        <taxon>Brassiceae</taxon>
        <taxon>Brassica</taxon>
    </lineage>
</organism>
<evidence type="ECO:0000313" key="1">
    <source>
        <dbReference type="EMBL" id="KAF2541177.1"/>
    </source>
</evidence>
<gene>
    <name evidence="1" type="ORF">F2Q68_00031886</name>
</gene>
<protein>
    <submittedName>
        <fullName evidence="1">Uncharacterized protein</fullName>
    </submittedName>
</protein>
<dbReference type="EMBL" id="QGKW02002005">
    <property type="protein sequence ID" value="KAF2541177.1"/>
    <property type="molecule type" value="Genomic_DNA"/>
</dbReference>
<accession>A0A8S9G979</accession>
<comment type="caution">
    <text evidence="1">The sequence shown here is derived from an EMBL/GenBank/DDBJ whole genome shotgun (WGS) entry which is preliminary data.</text>
</comment>
<sequence length="51" mass="5816">MYFCRSGVCVEVCYGQLSRPVDRSLEVDKRLRGSAMSKSMDFGFSIPYLTE</sequence>
<proteinExistence type="predicted"/>
<dbReference type="AlphaFoldDB" id="A0A8S9G979"/>
<evidence type="ECO:0000313" key="2">
    <source>
        <dbReference type="Proteomes" id="UP000712281"/>
    </source>
</evidence>
<reference evidence="1" key="1">
    <citation type="submission" date="2019-12" db="EMBL/GenBank/DDBJ databases">
        <title>Genome sequencing and annotation of Brassica cretica.</title>
        <authorList>
            <person name="Studholme D.J."/>
            <person name="Sarris P.F."/>
        </authorList>
    </citation>
    <scope>NUCLEOTIDE SEQUENCE</scope>
    <source>
        <strain evidence="1">PFS-001/15</strain>
        <tissue evidence="1">Leaf</tissue>
    </source>
</reference>
<dbReference type="Proteomes" id="UP000712281">
    <property type="component" value="Unassembled WGS sequence"/>
</dbReference>
<name>A0A8S9G979_BRACR</name>